<dbReference type="InterPro" id="IPR012309">
    <property type="entry name" value="DNA_ligase_ATP-dep_C"/>
</dbReference>
<gene>
    <name evidence="6" type="ORF">DFQ12_2639</name>
</gene>
<dbReference type="Gene3D" id="3.30.470.30">
    <property type="entry name" value="DNA ligase/mRNA capping enzyme"/>
    <property type="match status" value="1"/>
</dbReference>
<dbReference type="InterPro" id="IPR012310">
    <property type="entry name" value="DNA_ligase_ATP-dep_cent"/>
</dbReference>
<dbReference type="PANTHER" id="PTHR45674:SF4">
    <property type="entry name" value="DNA LIGASE 1"/>
    <property type="match status" value="1"/>
</dbReference>
<evidence type="ECO:0000313" key="6">
    <source>
        <dbReference type="EMBL" id="RKE52403.1"/>
    </source>
</evidence>
<keyword evidence="7" id="KW-1185">Reference proteome</keyword>
<dbReference type="InterPro" id="IPR050191">
    <property type="entry name" value="ATP-dep_DNA_ligase"/>
</dbReference>
<dbReference type="AlphaFoldDB" id="A0A420B6V0"/>
<dbReference type="GO" id="GO:0006281">
    <property type="term" value="P:DNA repair"/>
    <property type="evidence" value="ECO:0007669"/>
    <property type="project" value="InterPro"/>
</dbReference>
<dbReference type="PROSITE" id="PS50160">
    <property type="entry name" value="DNA_LIGASE_A3"/>
    <property type="match status" value="1"/>
</dbReference>
<protein>
    <recommendedName>
        <fullName evidence="2">DNA ligase (ATP)</fullName>
        <ecNumber evidence="2">6.5.1.1</ecNumber>
    </recommendedName>
</protein>
<dbReference type="SUPFAM" id="SSF56091">
    <property type="entry name" value="DNA ligase/mRNA capping enzyme, catalytic domain"/>
    <property type="match status" value="1"/>
</dbReference>
<dbReference type="Gene3D" id="3.30.1490.70">
    <property type="match status" value="1"/>
</dbReference>
<dbReference type="GO" id="GO:0006310">
    <property type="term" value="P:DNA recombination"/>
    <property type="evidence" value="ECO:0007669"/>
    <property type="project" value="InterPro"/>
</dbReference>
<dbReference type="CDD" id="cd07906">
    <property type="entry name" value="Adenylation_DNA_ligase_LigD_LigC"/>
    <property type="match status" value="1"/>
</dbReference>
<evidence type="ECO:0000256" key="4">
    <source>
        <dbReference type="ARBA" id="ARBA00034003"/>
    </source>
</evidence>
<dbReference type="Gene3D" id="2.40.50.140">
    <property type="entry name" value="Nucleic acid-binding proteins"/>
    <property type="match status" value="1"/>
</dbReference>
<organism evidence="6 7">
    <name type="scientific">Sphingobacterium detergens</name>
    <dbReference type="NCBI Taxonomy" id="1145106"/>
    <lineage>
        <taxon>Bacteria</taxon>
        <taxon>Pseudomonadati</taxon>
        <taxon>Bacteroidota</taxon>
        <taxon>Sphingobacteriia</taxon>
        <taxon>Sphingobacteriales</taxon>
        <taxon>Sphingobacteriaceae</taxon>
        <taxon>Sphingobacterium</taxon>
    </lineage>
</organism>
<dbReference type="CDD" id="cd07971">
    <property type="entry name" value="OBF_DNA_ligase_LigD"/>
    <property type="match status" value="1"/>
</dbReference>
<dbReference type="GO" id="GO:0003910">
    <property type="term" value="F:DNA ligase (ATP) activity"/>
    <property type="evidence" value="ECO:0007669"/>
    <property type="project" value="UniProtKB-EC"/>
</dbReference>
<dbReference type="InterPro" id="IPR012340">
    <property type="entry name" value="NA-bd_OB-fold"/>
</dbReference>
<dbReference type="Pfam" id="PF01068">
    <property type="entry name" value="DNA_ligase_A_M"/>
    <property type="match status" value="1"/>
</dbReference>
<comment type="similarity">
    <text evidence="1">Belongs to the ATP-dependent DNA ligase family.</text>
</comment>
<dbReference type="Pfam" id="PF04679">
    <property type="entry name" value="DNA_ligase_A_C"/>
    <property type="match status" value="1"/>
</dbReference>
<dbReference type="EC" id="6.5.1.1" evidence="2"/>
<accession>A0A420B6V0</accession>
<dbReference type="InterPro" id="IPR014146">
    <property type="entry name" value="LigD_ligase_dom"/>
</dbReference>
<dbReference type="NCBIfam" id="TIGR02779">
    <property type="entry name" value="NHEJ_ligase_lig"/>
    <property type="match status" value="1"/>
</dbReference>
<sequence length="343" mass="39397">MVYVYLKSHVMKKMPAHISPMLCTLIKDPIDSEDYLYEVKWDGYRIVSFVEKGKVHMDSRSGLNYTAKYPPVQKALKGLKHDVIIDGEVVVFNQEEKPDFDALQLYNGHESPIKYCVFDLLWMDGHDLRDFPLTERKELLKILVKDNDVFRFSDSFDDGPALYLQMLDLNLEGIVAKRKDSVYTEGNRGNDWLKTPTRKRQEFVIGGWAESDKARSFKSLLFGAYENGKFTWIGRSGGGFKDKEMPGILKKLQAIEIDESPFVNKVLDTKGAKMHWVKPQLVANFEFATWTKTGRIRKPATFLGFRLDKKPKQVVREVPKSTATIEAGVEKESTEEVSVRKLK</sequence>
<comment type="catalytic activity">
    <reaction evidence="4">
        <text>ATP + (deoxyribonucleotide)n-3'-hydroxyl + 5'-phospho-(deoxyribonucleotide)m = (deoxyribonucleotide)n+m + AMP + diphosphate.</text>
        <dbReference type="EC" id="6.5.1.1"/>
    </reaction>
</comment>
<evidence type="ECO:0000256" key="2">
    <source>
        <dbReference type="ARBA" id="ARBA00012727"/>
    </source>
</evidence>
<dbReference type="SUPFAM" id="SSF50249">
    <property type="entry name" value="Nucleic acid-binding proteins"/>
    <property type="match status" value="1"/>
</dbReference>
<comment type="caution">
    <text evidence="6">The sequence shown here is derived from an EMBL/GenBank/DDBJ whole genome shotgun (WGS) entry which is preliminary data.</text>
</comment>
<dbReference type="EMBL" id="RAPY01000002">
    <property type="protein sequence ID" value="RKE52403.1"/>
    <property type="molecule type" value="Genomic_DNA"/>
</dbReference>
<reference evidence="6 7" key="1">
    <citation type="submission" date="2018-09" db="EMBL/GenBank/DDBJ databases">
        <title>Genomic Encyclopedia of Type Strains, Phase III (KMG-III): the genomes of soil and plant-associated and newly described type strains.</title>
        <authorList>
            <person name="Whitman W."/>
        </authorList>
    </citation>
    <scope>NUCLEOTIDE SEQUENCE [LARGE SCALE GENOMIC DNA]</scope>
    <source>
        <strain evidence="6 7">CECT 7938</strain>
    </source>
</reference>
<evidence type="ECO:0000256" key="3">
    <source>
        <dbReference type="ARBA" id="ARBA00022598"/>
    </source>
</evidence>
<proteinExistence type="inferred from homology"/>
<evidence type="ECO:0000259" key="5">
    <source>
        <dbReference type="PROSITE" id="PS50160"/>
    </source>
</evidence>
<dbReference type="GO" id="GO:0005524">
    <property type="term" value="F:ATP binding"/>
    <property type="evidence" value="ECO:0007669"/>
    <property type="project" value="InterPro"/>
</dbReference>
<dbReference type="Proteomes" id="UP000286246">
    <property type="component" value="Unassembled WGS sequence"/>
</dbReference>
<feature type="domain" description="ATP-dependent DNA ligase family profile" evidence="5">
    <location>
        <begin position="106"/>
        <end position="238"/>
    </location>
</feature>
<evidence type="ECO:0000256" key="1">
    <source>
        <dbReference type="ARBA" id="ARBA00007572"/>
    </source>
</evidence>
<name>A0A420B6V0_SPHD1</name>
<dbReference type="PANTHER" id="PTHR45674">
    <property type="entry name" value="DNA LIGASE 1/3 FAMILY MEMBER"/>
    <property type="match status" value="1"/>
</dbReference>
<keyword evidence="3 6" id="KW-0436">Ligase</keyword>
<evidence type="ECO:0000313" key="7">
    <source>
        <dbReference type="Proteomes" id="UP000286246"/>
    </source>
</evidence>